<dbReference type="Pfam" id="PF00179">
    <property type="entry name" value="UQ_con"/>
    <property type="match status" value="1"/>
</dbReference>
<sequence length="171" mass="19144">MSGGQMKRIMIEVKKLRDIPQTFILEKAPDEDSSKVTNTRTASSSADSTSNIIIGRILPKSAPYSQGSYQVEIKIPADFPFKPPEVKFLTQIYHPNVDKEGKICVDLLNTAEAWKPTTPIVDIVNAVIKIIDDPKIDHALNAEIAQQYQNNRAQFIKTATEFVNKYALPRT</sequence>
<evidence type="ECO:0000313" key="9">
    <source>
        <dbReference type="EMBL" id="CAF4006912.1"/>
    </source>
</evidence>
<accession>A0A813TTK6</accession>
<dbReference type="SUPFAM" id="SSF54495">
    <property type="entry name" value="UBC-like"/>
    <property type="match status" value="1"/>
</dbReference>
<dbReference type="GO" id="GO:0005524">
    <property type="term" value="F:ATP binding"/>
    <property type="evidence" value="ECO:0007669"/>
    <property type="project" value="UniProtKB-UniRule"/>
</dbReference>
<dbReference type="InterPro" id="IPR000608">
    <property type="entry name" value="UBC"/>
</dbReference>
<comment type="similarity">
    <text evidence="4">Belongs to the ubiquitin-conjugating enzyme family.</text>
</comment>
<keyword evidence="1" id="KW-0808">Transferase</keyword>
<dbReference type="PROSITE" id="PS00183">
    <property type="entry name" value="UBC_1"/>
    <property type="match status" value="1"/>
</dbReference>
<dbReference type="SMART" id="SM00212">
    <property type="entry name" value="UBCc"/>
    <property type="match status" value="1"/>
</dbReference>
<dbReference type="Proteomes" id="UP000681722">
    <property type="component" value="Unassembled WGS sequence"/>
</dbReference>
<dbReference type="Proteomes" id="UP000663829">
    <property type="component" value="Unassembled WGS sequence"/>
</dbReference>
<dbReference type="EMBL" id="CAJOBA010035578">
    <property type="protein sequence ID" value="CAF4006912.1"/>
    <property type="molecule type" value="Genomic_DNA"/>
</dbReference>
<protein>
    <recommendedName>
        <fullName evidence="5">UBC core domain-containing protein</fullName>
    </recommendedName>
</protein>
<evidence type="ECO:0000256" key="4">
    <source>
        <dbReference type="RuleBase" id="RU362109"/>
    </source>
</evidence>
<evidence type="ECO:0000256" key="2">
    <source>
        <dbReference type="ARBA" id="ARBA00022786"/>
    </source>
</evidence>
<evidence type="ECO:0000313" key="7">
    <source>
        <dbReference type="EMBL" id="CAF1196587.1"/>
    </source>
</evidence>
<proteinExistence type="inferred from homology"/>
<keyword evidence="4" id="KW-0067">ATP-binding</keyword>
<dbReference type="Proteomes" id="UP000682733">
    <property type="component" value="Unassembled WGS sequence"/>
</dbReference>
<dbReference type="AlphaFoldDB" id="A0A813TTK6"/>
<feature type="active site" description="Glycyl thioester intermediate" evidence="3">
    <location>
        <position position="104"/>
    </location>
</feature>
<dbReference type="InterPro" id="IPR023313">
    <property type="entry name" value="UBQ-conjugating_AS"/>
</dbReference>
<feature type="domain" description="UBC core" evidence="5">
    <location>
        <begin position="4"/>
        <end position="168"/>
    </location>
</feature>
<evidence type="ECO:0000313" key="6">
    <source>
        <dbReference type="EMBL" id="CAF0816235.1"/>
    </source>
</evidence>
<dbReference type="GO" id="GO:0016740">
    <property type="term" value="F:transferase activity"/>
    <property type="evidence" value="ECO:0007669"/>
    <property type="project" value="UniProtKB-KW"/>
</dbReference>
<name>A0A813TTK6_9BILA</name>
<dbReference type="EMBL" id="CAJOBC010000573">
    <property type="protein sequence ID" value="CAF3602332.1"/>
    <property type="molecule type" value="Genomic_DNA"/>
</dbReference>
<dbReference type="PANTHER" id="PTHR24068">
    <property type="entry name" value="UBIQUITIN-CONJUGATING ENZYME E2"/>
    <property type="match status" value="1"/>
</dbReference>
<dbReference type="Proteomes" id="UP000677228">
    <property type="component" value="Unassembled WGS sequence"/>
</dbReference>
<dbReference type="OrthoDB" id="9973183at2759"/>
<dbReference type="EMBL" id="CAJNOK010014044">
    <property type="protein sequence ID" value="CAF1196587.1"/>
    <property type="molecule type" value="Genomic_DNA"/>
</dbReference>
<keyword evidence="4" id="KW-0547">Nucleotide-binding</keyword>
<dbReference type="InterPro" id="IPR016135">
    <property type="entry name" value="UBQ-conjugating_enzyme/RWD"/>
</dbReference>
<evidence type="ECO:0000256" key="3">
    <source>
        <dbReference type="PROSITE-ProRule" id="PRU10133"/>
    </source>
</evidence>
<dbReference type="EMBL" id="CAJNOQ010000573">
    <property type="protein sequence ID" value="CAF0816235.1"/>
    <property type="molecule type" value="Genomic_DNA"/>
</dbReference>
<dbReference type="Gene3D" id="3.10.110.10">
    <property type="entry name" value="Ubiquitin Conjugating Enzyme"/>
    <property type="match status" value="1"/>
</dbReference>
<evidence type="ECO:0000259" key="5">
    <source>
        <dbReference type="PROSITE" id="PS50127"/>
    </source>
</evidence>
<keyword evidence="2 4" id="KW-0833">Ubl conjugation pathway</keyword>
<evidence type="ECO:0000313" key="8">
    <source>
        <dbReference type="EMBL" id="CAF3602332.1"/>
    </source>
</evidence>
<reference evidence="6" key="1">
    <citation type="submission" date="2021-02" db="EMBL/GenBank/DDBJ databases">
        <authorList>
            <person name="Nowell W R."/>
        </authorList>
    </citation>
    <scope>NUCLEOTIDE SEQUENCE</scope>
</reference>
<organism evidence="6 10">
    <name type="scientific">Didymodactylos carnosus</name>
    <dbReference type="NCBI Taxonomy" id="1234261"/>
    <lineage>
        <taxon>Eukaryota</taxon>
        <taxon>Metazoa</taxon>
        <taxon>Spiralia</taxon>
        <taxon>Gnathifera</taxon>
        <taxon>Rotifera</taxon>
        <taxon>Eurotatoria</taxon>
        <taxon>Bdelloidea</taxon>
        <taxon>Philodinida</taxon>
        <taxon>Philodinidae</taxon>
        <taxon>Didymodactylos</taxon>
    </lineage>
</organism>
<evidence type="ECO:0000256" key="1">
    <source>
        <dbReference type="ARBA" id="ARBA00022679"/>
    </source>
</evidence>
<keyword evidence="10" id="KW-1185">Reference proteome</keyword>
<comment type="caution">
    <text evidence="6">The sequence shown here is derived from an EMBL/GenBank/DDBJ whole genome shotgun (WGS) entry which is preliminary data.</text>
</comment>
<dbReference type="PROSITE" id="PS50127">
    <property type="entry name" value="UBC_2"/>
    <property type="match status" value="1"/>
</dbReference>
<evidence type="ECO:0000313" key="10">
    <source>
        <dbReference type="Proteomes" id="UP000663829"/>
    </source>
</evidence>
<gene>
    <name evidence="6" type="ORF">GPM918_LOCUS4301</name>
    <name evidence="7" type="ORF">OVA965_LOCUS23775</name>
    <name evidence="8" type="ORF">SRO942_LOCUS4302</name>
    <name evidence="9" type="ORF">TMI583_LOCUS24501</name>
</gene>